<evidence type="ECO:0000256" key="8">
    <source>
        <dbReference type="SAM" id="MobiDB-lite"/>
    </source>
</evidence>
<dbReference type="InParanoid" id="D9Q278"/>
<evidence type="ECO:0000256" key="7">
    <source>
        <dbReference type="RuleBase" id="RU003830"/>
    </source>
</evidence>
<evidence type="ECO:0000256" key="2">
    <source>
        <dbReference type="ARBA" id="ARBA00022730"/>
    </source>
</evidence>
<dbReference type="GO" id="GO:0005829">
    <property type="term" value="C:cytosol"/>
    <property type="evidence" value="ECO:0007669"/>
    <property type="project" value="TreeGrafter"/>
</dbReference>
<reference evidence="9 10" key="1">
    <citation type="journal article" date="2010" name="Appl. Environ. Microbiol.">
        <title>The genome sequence of the crenarchaeon Acidilobus saccharovorans supports a new order, Acidilobales, and suggests an important ecological role in terrestrial acidic hot springs.</title>
        <authorList>
            <person name="Mardanov A.V."/>
            <person name="Svetlitchnyi V.A."/>
            <person name="Beletsky A.V."/>
            <person name="Prokofeva M.I."/>
            <person name="Bonch-Osmolovskaya E.A."/>
            <person name="Ravin N.V."/>
            <person name="Skryabin K.G."/>
        </authorList>
    </citation>
    <scope>NUCLEOTIDE SEQUENCE [LARGE SCALE GENOMIC DNA]</scope>
    <source>
        <strain evidence="10">DSM 16705 / JCM 18335 / VKM B-2471 / 345-15</strain>
    </source>
</reference>
<accession>D9Q278</accession>
<dbReference type="NCBIfam" id="NF003140">
    <property type="entry name" value="PRK04053.1"/>
    <property type="match status" value="1"/>
</dbReference>
<keyword evidence="4 6" id="KW-0689">Ribosomal protein</keyword>
<dbReference type="EMBL" id="CP001742">
    <property type="protein sequence ID" value="ADL19416.1"/>
    <property type="molecule type" value="Genomic_DNA"/>
</dbReference>
<name>D9Q278_ACIS3</name>
<proteinExistence type="inferred from homology"/>
<dbReference type="InterPro" id="IPR001892">
    <property type="entry name" value="Ribosomal_uS13"/>
</dbReference>
<keyword evidence="3 6" id="KW-0694">RNA-binding</keyword>
<dbReference type="InterPro" id="IPR018269">
    <property type="entry name" value="Ribosomal_uS13_CS"/>
</dbReference>
<dbReference type="KEGG" id="asc:ASAC_1011"/>
<dbReference type="InterPro" id="IPR019977">
    <property type="entry name" value="Ribosomal_uS13_archaeal"/>
</dbReference>
<dbReference type="PANTHER" id="PTHR10871:SF3">
    <property type="entry name" value="SMALL RIBOSOMAL SUBUNIT PROTEIN US13"/>
    <property type="match status" value="1"/>
</dbReference>
<dbReference type="eggNOG" id="arCOG01722">
    <property type="taxonomic scope" value="Archaea"/>
</dbReference>
<dbReference type="PANTHER" id="PTHR10871">
    <property type="entry name" value="30S RIBOSOMAL PROTEIN S13/40S RIBOSOMAL PROTEIN S18"/>
    <property type="match status" value="1"/>
</dbReference>
<evidence type="ECO:0000256" key="4">
    <source>
        <dbReference type="ARBA" id="ARBA00022980"/>
    </source>
</evidence>
<dbReference type="SUPFAM" id="SSF46946">
    <property type="entry name" value="S13-like H2TH domain"/>
    <property type="match status" value="1"/>
</dbReference>
<dbReference type="FunFam" id="1.10.8.50:FF:000001">
    <property type="entry name" value="30S ribosomal protein S13"/>
    <property type="match status" value="1"/>
</dbReference>
<dbReference type="OrthoDB" id="372127at2157"/>
<evidence type="ECO:0000256" key="6">
    <source>
        <dbReference type="HAMAP-Rule" id="MF_01315"/>
    </source>
</evidence>
<dbReference type="Gene3D" id="1.10.8.50">
    <property type="match status" value="1"/>
</dbReference>
<dbReference type="PROSITE" id="PS00646">
    <property type="entry name" value="RIBOSOMAL_S13_1"/>
    <property type="match status" value="1"/>
</dbReference>
<feature type="compositionally biased region" description="Low complexity" evidence="8">
    <location>
        <begin position="163"/>
        <end position="173"/>
    </location>
</feature>
<dbReference type="NCBIfam" id="TIGR03629">
    <property type="entry name" value="uS13_arch"/>
    <property type="match status" value="1"/>
</dbReference>
<dbReference type="AlphaFoldDB" id="D9Q278"/>
<protein>
    <recommendedName>
        <fullName evidence="6">Small ribosomal subunit protein uS13</fullName>
    </recommendedName>
</protein>
<feature type="region of interest" description="Disordered" evidence="8">
    <location>
        <begin position="153"/>
        <end position="173"/>
    </location>
</feature>
<dbReference type="PROSITE" id="PS50159">
    <property type="entry name" value="RIBOSOMAL_S13_2"/>
    <property type="match status" value="1"/>
</dbReference>
<dbReference type="FunCoup" id="D9Q278">
    <property type="interactions" value="183"/>
</dbReference>
<keyword evidence="10" id="KW-1185">Reference proteome</keyword>
<gene>
    <name evidence="6" type="primary">rps13</name>
    <name evidence="9" type="ordered locus">ASAC_1011</name>
</gene>
<dbReference type="GO" id="GO:0006412">
    <property type="term" value="P:translation"/>
    <property type="evidence" value="ECO:0007669"/>
    <property type="project" value="UniProtKB-UniRule"/>
</dbReference>
<dbReference type="PIRSF" id="PIRSF002134">
    <property type="entry name" value="Ribosomal_S13"/>
    <property type="match status" value="1"/>
</dbReference>
<organism evidence="9 10">
    <name type="scientific">Acidilobus saccharovorans (strain DSM 16705 / JCM 18335 / VKM B-2471 / 345-15)</name>
    <dbReference type="NCBI Taxonomy" id="666510"/>
    <lineage>
        <taxon>Archaea</taxon>
        <taxon>Thermoproteota</taxon>
        <taxon>Thermoprotei</taxon>
        <taxon>Acidilobales</taxon>
        <taxon>Acidilobaceae</taxon>
        <taxon>Acidilobus</taxon>
    </lineage>
</organism>
<dbReference type="InterPro" id="IPR027437">
    <property type="entry name" value="Rbsml_uS13_C"/>
</dbReference>
<evidence type="ECO:0000313" key="10">
    <source>
        <dbReference type="Proteomes" id="UP000000346"/>
    </source>
</evidence>
<comment type="similarity">
    <text evidence="1 6 7">Belongs to the universal ribosomal protein uS13 family.</text>
</comment>
<comment type="function">
    <text evidence="6">Located at the top of the head of the 30S subunit, it contacts several helices of the 16S rRNA. In the 70S ribosome it contacts the 23S rRNA (bridge B1a) and protein L5 of the 50S subunit (bridge B1b), connecting the 2 subunits; these bridges are implicated in subunit movement.</text>
</comment>
<dbReference type="GO" id="GO:0003735">
    <property type="term" value="F:structural constituent of ribosome"/>
    <property type="evidence" value="ECO:0007669"/>
    <property type="project" value="InterPro"/>
</dbReference>
<keyword evidence="2 6" id="KW-0699">rRNA-binding</keyword>
<evidence type="ECO:0000256" key="1">
    <source>
        <dbReference type="ARBA" id="ARBA00008080"/>
    </source>
</evidence>
<dbReference type="InterPro" id="IPR010979">
    <property type="entry name" value="Ribosomal_uS13-like_H2TH"/>
</dbReference>
<dbReference type="Gene3D" id="4.10.910.10">
    <property type="entry name" value="30s ribosomal protein s13, domain 2"/>
    <property type="match status" value="1"/>
</dbReference>
<evidence type="ECO:0000256" key="3">
    <source>
        <dbReference type="ARBA" id="ARBA00022884"/>
    </source>
</evidence>
<dbReference type="HOGENOM" id="CLU_103849_0_0_2"/>
<dbReference type="GeneID" id="9499253"/>
<dbReference type="GO" id="GO:0019843">
    <property type="term" value="F:rRNA binding"/>
    <property type="evidence" value="ECO:0007669"/>
    <property type="project" value="UniProtKB-UniRule"/>
</dbReference>
<dbReference type="Proteomes" id="UP000000346">
    <property type="component" value="Chromosome"/>
</dbReference>
<dbReference type="HAMAP" id="MF_01315">
    <property type="entry name" value="Ribosomal_uS13"/>
    <property type="match status" value="1"/>
</dbReference>
<keyword evidence="5 6" id="KW-0687">Ribonucleoprotein</keyword>
<dbReference type="RefSeq" id="WP_013266928.1">
    <property type="nucleotide sequence ID" value="NC_014374.1"/>
</dbReference>
<sequence>MSKRESTSFTQVVRIANTDIPGEDTVIYGLSRIKGIGYATALAIARKLGIDPTARIGYLQPDVIKRLEDAVNDLTRLSLPSWLYNRRKDYESGQDKHLVGAELIFVARRDIDREIKIGSWRGVRHKLGYKVRGQKTHTTGRTGMTVGVKRAAAVPGAGGEGGKVSSSGGSQEK</sequence>
<evidence type="ECO:0000256" key="5">
    <source>
        <dbReference type="ARBA" id="ARBA00023274"/>
    </source>
</evidence>
<dbReference type="Pfam" id="PF00416">
    <property type="entry name" value="Ribosomal_S13"/>
    <property type="match status" value="1"/>
</dbReference>
<evidence type="ECO:0000313" key="9">
    <source>
        <dbReference type="EMBL" id="ADL19416.1"/>
    </source>
</evidence>
<dbReference type="GO" id="GO:0015935">
    <property type="term" value="C:small ribosomal subunit"/>
    <property type="evidence" value="ECO:0007669"/>
    <property type="project" value="TreeGrafter"/>
</dbReference>
<dbReference type="STRING" id="666510.ASAC_1011"/>
<comment type="subunit">
    <text evidence="6">Part of the 30S ribosomal subunit. Forms a loose heterodimer with protein S19. Forms two bridges to the 50S subunit in the 70S ribosome.</text>
</comment>